<sequence>MSGEDAANAALPESPERTDAAAAGVAADGAESTVAPCPVAENEHDAKRAEPAFAYERVAAKRFKAAMEGGHVRVREEAKQDGALEVATGNLPHAVEVIENMHALFGTPPNMRTRHVVPRSHALRKESEEERALKRYTATVALVTEIFGYCDARPPEKDESESGGDVDDGVDALHLVQRFVEELDARSNEVDQLTSRCEDFEKKFAVIEQLTKKLENVGSADEVARIRAQFESQLNVELCPIPPLVSQQRIEASQSNSEQSETVEKDAPLRLIKL</sequence>
<reference evidence="3" key="1">
    <citation type="journal article" date="2019" name="Nat. Commun.">
        <title>Expansion of phycobilisome linker gene families in mesophilic red algae.</title>
        <authorList>
            <person name="Lee J."/>
            <person name="Kim D."/>
            <person name="Bhattacharya D."/>
            <person name="Yoon H.S."/>
        </authorList>
    </citation>
    <scope>NUCLEOTIDE SEQUENCE [LARGE SCALE GENOMIC DNA]</scope>
    <source>
        <strain evidence="3">CCMP 1328</strain>
    </source>
</reference>
<evidence type="ECO:0000313" key="2">
    <source>
        <dbReference type="EMBL" id="KAA8494191.1"/>
    </source>
</evidence>
<dbReference type="Proteomes" id="UP000324585">
    <property type="component" value="Unassembled WGS sequence"/>
</dbReference>
<proteinExistence type="predicted"/>
<feature type="region of interest" description="Disordered" evidence="1">
    <location>
        <begin position="1"/>
        <end position="31"/>
    </location>
</feature>
<gene>
    <name evidence="2" type="ORF">FVE85_4166</name>
</gene>
<feature type="region of interest" description="Disordered" evidence="1">
    <location>
        <begin position="249"/>
        <end position="270"/>
    </location>
</feature>
<organism evidence="2 3">
    <name type="scientific">Porphyridium purpureum</name>
    <name type="common">Red alga</name>
    <name type="synonym">Porphyridium cruentum</name>
    <dbReference type="NCBI Taxonomy" id="35688"/>
    <lineage>
        <taxon>Eukaryota</taxon>
        <taxon>Rhodophyta</taxon>
        <taxon>Bangiophyceae</taxon>
        <taxon>Porphyridiales</taxon>
        <taxon>Porphyridiaceae</taxon>
        <taxon>Porphyridium</taxon>
    </lineage>
</organism>
<dbReference type="EMBL" id="VRMN01000005">
    <property type="protein sequence ID" value="KAA8494191.1"/>
    <property type="molecule type" value="Genomic_DNA"/>
</dbReference>
<comment type="caution">
    <text evidence="2">The sequence shown here is derived from an EMBL/GenBank/DDBJ whole genome shotgun (WGS) entry which is preliminary data.</text>
</comment>
<feature type="compositionally biased region" description="Low complexity" evidence="1">
    <location>
        <begin position="20"/>
        <end position="30"/>
    </location>
</feature>
<evidence type="ECO:0000256" key="1">
    <source>
        <dbReference type="SAM" id="MobiDB-lite"/>
    </source>
</evidence>
<dbReference type="AlphaFoldDB" id="A0A5J4YRS0"/>
<name>A0A5J4YRS0_PORPP</name>
<accession>A0A5J4YRS0</accession>
<evidence type="ECO:0000313" key="3">
    <source>
        <dbReference type="Proteomes" id="UP000324585"/>
    </source>
</evidence>
<feature type="compositionally biased region" description="Polar residues" evidence="1">
    <location>
        <begin position="249"/>
        <end position="260"/>
    </location>
</feature>
<keyword evidence="3" id="KW-1185">Reference proteome</keyword>
<protein>
    <submittedName>
        <fullName evidence="2">Uncharacterized protein</fullName>
    </submittedName>
</protein>